<name>A0A2G2YN30_CAPAN</name>
<keyword evidence="4" id="KW-0812">Transmembrane</keyword>
<gene>
    <name evidence="6" type="ORF">T459_26261</name>
</gene>
<dbReference type="EC" id="2.3.2.26" evidence="2"/>
<keyword evidence="3" id="KW-0808">Transferase</keyword>
<sequence length="397" mass="45046">MQLCEMLSIVTEDSLSIFFVYSFVPVLLGLLNHMNNPDIIFLVARALTHVVDILSSSCVAILHYRAVSCFVARLLTIEYMDLAEQDLKKISQVHPSAYLRAGTLMAVLSYIDFFSARVQRVALATAAHMCKKLPSDASNLVLPMYFFRLRNERILGSSLNPLNPLKSFTSSVPALLRRMPENVNPRLRTSCCPRCKEKYNLELAKLVSEFEISSSEAKLESPRPQLPQWLQNDMLKNDSNVTSLSQIKDQGKFELDNLQRDSNEIANELGKLKEEMLVDLSLEDVKCVALHYGFVFEKESTIETTYTTNSRSMIQERTVDVSSITTVCSPLRGQNDPLLCQSIRGLHYVVDNMLIELLLYQLVSKMKKQMKKMMKTLTVLEKIFGLWINALISIVLC</sequence>
<keyword evidence="4" id="KW-0472">Membrane</keyword>
<evidence type="ECO:0000256" key="3">
    <source>
        <dbReference type="ARBA" id="ARBA00022679"/>
    </source>
</evidence>
<evidence type="ECO:0000313" key="6">
    <source>
        <dbReference type="EMBL" id="PHT71157.1"/>
    </source>
</evidence>
<evidence type="ECO:0000256" key="1">
    <source>
        <dbReference type="ARBA" id="ARBA00000885"/>
    </source>
</evidence>
<keyword evidence="4" id="KW-1133">Transmembrane helix</keyword>
<evidence type="ECO:0000313" key="7">
    <source>
        <dbReference type="Proteomes" id="UP000222542"/>
    </source>
</evidence>
<dbReference type="GO" id="GO:0006511">
    <property type="term" value="P:ubiquitin-dependent protein catabolic process"/>
    <property type="evidence" value="ECO:0007669"/>
    <property type="project" value="InterPro"/>
</dbReference>
<feature type="transmembrane region" description="Helical" evidence="4">
    <location>
        <begin position="376"/>
        <end position="396"/>
    </location>
</feature>
<comment type="catalytic activity">
    <reaction evidence="1">
        <text>S-ubiquitinyl-[E2 ubiquitin-conjugating enzyme]-L-cysteine + [acceptor protein]-L-lysine = [E2 ubiquitin-conjugating enzyme]-L-cysteine + N(6)-ubiquitinyl-[acceptor protein]-L-lysine.</text>
        <dbReference type="EC" id="2.3.2.26"/>
    </reaction>
</comment>
<dbReference type="Pfam" id="PF25579">
    <property type="entry name" value="TPR_TRIP12_N"/>
    <property type="match status" value="1"/>
</dbReference>
<dbReference type="AlphaFoldDB" id="A0A2G2YN30"/>
<dbReference type="InterPro" id="IPR012901">
    <property type="entry name" value="CARME"/>
</dbReference>
<protein>
    <recommendedName>
        <fullName evidence="2">HECT-type E3 ubiquitin transferase</fullName>
        <ecNumber evidence="2">2.3.2.26</ecNumber>
    </recommendedName>
</protein>
<dbReference type="Pfam" id="PF07942">
    <property type="entry name" value="CARME"/>
    <property type="match status" value="1"/>
</dbReference>
<evidence type="ECO:0000256" key="2">
    <source>
        <dbReference type="ARBA" id="ARBA00012485"/>
    </source>
</evidence>
<comment type="caution">
    <text evidence="6">The sequence shown here is derived from an EMBL/GenBank/DDBJ whole genome shotgun (WGS) entry which is preliminary data.</text>
</comment>
<dbReference type="PANTHER" id="PTHR45670">
    <property type="entry name" value="E3 UBIQUITIN-PROTEIN LIGASE TRIP12"/>
    <property type="match status" value="1"/>
</dbReference>
<proteinExistence type="predicted"/>
<dbReference type="STRING" id="4072.A0A2G2YN30"/>
<evidence type="ECO:0000256" key="4">
    <source>
        <dbReference type="SAM" id="Phobius"/>
    </source>
</evidence>
<accession>A0A2G2YN30</accession>
<dbReference type="InterPro" id="IPR011989">
    <property type="entry name" value="ARM-like"/>
</dbReference>
<dbReference type="EMBL" id="AYRZ02000010">
    <property type="protein sequence ID" value="PHT71157.1"/>
    <property type="molecule type" value="Genomic_DNA"/>
</dbReference>
<dbReference type="InterPro" id="IPR016024">
    <property type="entry name" value="ARM-type_fold"/>
</dbReference>
<dbReference type="GO" id="GO:0061630">
    <property type="term" value="F:ubiquitin protein ligase activity"/>
    <property type="evidence" value="ECO:0007669"/>
    <property type="project" value="UniProtKB-EC"/>
</dbReference>
<keyword evidence="7" id="KW-1185">Reference proteome</keyword>
<feature type="domain" description="E3 ubiquitin-protein ligase TRIP12-like TPR repeats" evidence="5">
    <location>
        <begin position="2"/>
        <end position="99"/>
    </location>
</feature>
<dbReference type="Gramene" id="PHT71157">
    <property type="protein sequence ID" value="PHT71157"/>
    <property type="gene ID" value="T459_26261"/>
</dbReference>
<dbReference type="PANTHER" id="PTHR45670:SF1">
    <property type="entry name" value="E3 UBIQUITIN-PROTEIN LIGASE HECTD1"/>
    <property type="match status" value="1"/>
</dbReference>
<dbReference type="SUPFAM" id="SSF48371">
    <property type="entry name" value="ARM repeat"/>
    <property type="match status" value="1"/>
</dbReference>
<evidence type="ECO:0000259" key="5">
    <source>
        <dbReference type="Pfam" id="PF25579"/>
    </source>
</evidence>
<dbReference type="InterPro" id="IPR045322">
    <property type="entry name" value="HECTD1/TRIP12-like"/>
</dbReference>
<feature type="transmembrane region" description="Helical" evidence="4">
    <location>
        <begin position="15"/>
        <end position="32"/>
    </location>
</feature>
<reference evidence="6 7" key="2">
    <citation type="journal article" date="2017" name="Genome Biol.">
        <title>New reference genome sequences of hot pepper reveal the massive evolution of plant disease-resistance genes by retroduplication.</title>
        <authorList>
            <person name="Kim S."/>
            <person name="Park J."/>
            <person name="Yeom S.I."/>
            <person name="Kim Y.M."/>
            <person name="Seo E."/>
            <person name="Kim K.T."/>
            <person name="Kim M.S."/>
            <person name="Lee J.M."/>
            <person name="Cheong K."/>
            <person name="Shin H.S."/>
            <person name="Kim S.B."/>
            <person name="Han K."/>
            <person name="Lee J."/>
            <person name="Park M."/>
            <person name="Lee H.A."/>
            <person name="Lee H.Y."/>
            <person name="Lee Y."/>
            <person name="Oh S."/>
            <person name="Lee J.H."/>
            <person name="Choi E."/>
            <person name="Choi E."/>
            <person name="Lee S.E."/>
            <person name="Jeon J."/>
            <person name="Kim H."/>
            <person name="Choi G."/>
            <person name="Song H."/>
            <person name="Lee J."/>
            <person name="Lee S.C."/>
            <person name="Kwon J.K."/>
            <person name="Lee H.Y."/>
            <person name="Koo N."/>
            <person name="Hong Y."/>
            <person name="Kim R.W."/>
            <person name="Kang W.H."/>
            <person name="Huh J.H."/>
            <person name="Kang B.C."/>
            <person name="Yang T.J."/>
            <person name="Lee Y.H."/>
            <person name="Bennetzen J.L."/>
            <person name="Choi D."/>
        </authorList>
    </citation>
    <scope>NUCLEOTIDE SEQUENCE [LARGE SCALE GENOMIC DNA]</scope>
    <source>
        <strain evidence="7">cv. CM334</strain>
    </source>
</reference>
<reference evidence="6 7" key="1">
    <citation type="journal article" date="2014" name="Nat. Genet.">
        <title>Genome sequence of the hot pepper provides insights into the evolution of pungency in Capsicum species.</title>
        <authorList>
            <person name="Kim S."/>
            <person name="Park M."/>
            <person name="Yeom S.I."/>
            <person name="Kim Y.M."/>
            <person name="Lee J.M."/>
            <person name="Lee H.A."/>
            <person name="Seo E."/>
            <person name="Choi J."/>
            <person name="Cheong K."/>
            <person name="Kim K.T."/>
            <person name="Jung K."/>
            <person name="Lee G.W."/>
            <person name="Oh S.K."/>
            <person name="Bae C."/>
            <person name="Kim S.B."/>
            <person name="Lee H.Y."/>
            <person name="Kim S.Y."/>
            <person name="Kim M.S."/>
            <person name="Kang B.C."/>
            <person name="Jo Y.D."/>
            <person name="Yang H.B."/>
            <person name="Jeong H.J."/>
            <person name="Kang W.H."/>
            <person name="Kwon J.K."/>
            <person name="Shin C."/>
            <person name="Lim J.Y."/>
            <person name="Park J.H."/>
            <person name="Huh J.H."/>
            <person name="Kim J.S."/>
            <person name="Kim B.D."/>
            <person name="Cohen O."/>
            <person name="Paran I."/>
            <person name="Suh M.C."/>
            <person name="Lee S.B."/>
            <person name="Kim Y.K."/>
            <person name="Shin Y."/>
            <person name="Noh S.J."/>
            <person name="Park J."/>
            <person name="Seo Y.S."/>
            <person name="Kwon S.Y."/>
            <person name="Kim H.A."/>
            <person name="Park J.M."/>
            <person name="Kim H.J."/>
            <person name="Choi S.B."/>
            <person name="Bosland P.W."/>
            <person name="Reeves G."/>
            <person name="Jo S.H."/>
            <person name="Lee B.W."/>
            <person name="Cho H.T."/>
            <person name="Choi H.S."/>
            <person name="Lee M.S."/>
            <person name="Yu Y."/>
            <person name="Do Choi Y."/>
            <person name="Park B.S."/>
            <person name="van Deynze A."/>
            <person name="Ashrafi H."/>
            <person name="Hill T."/>
            <person name="Kim W.T."/>
            <person name="Pai H.S."/>
            <person name="Ahn H.K."/>
            <person name="Yeam I."/>
            <person name="Giovannoni J.J."/>
            <person name="Rose J.K."/>
            <person name="Sorensen I."/>
            <person name="Lee S.J."/>
            <person name="Kim R.W."/>
            <person name="Choi I.Y."/>
            <person name="Choi B.S."/>
            <person name="Lim J.S."/>
            <person name="Lee Y.H."/>
            <person name="Choi D."/>
        </authorList>
    </citation>
    <scope>NUCLEOTIDE SEQUENCE [LARGE SCALE GENOMIC DNA]</scope>
    <source>
        <strain evidence="7">cv. CM334</strain>
    </source>
</reference>
<dbReference type="Gene3D" id="1.25.10.10">
    <property type="entry name" value="Leucine-rich Repeat Variant"/>
    <property type="match status" value="1"/>
</dbReference>
<organism evidence="6 7">
    <name type="scientific">Capsicum annuum</name>
    <name type="common">Capsicum pepper</name>
    <dbReference type="NCBI Taxonomy" id="4072"/>
    <lineage>
        <taxon>Eukaryota</taxon>
        <taxon>Viridiplantae</taxon>
        <taxon>Streptophyta</taxon>
        <taxon>Embryophyta</taxon>
        <taxon>Tracheophyta</taxon>
        <taxon>Spermatophyta</taxon>
        <taxon>Magnoliopsida</taxon>
        <taxon>eudicotyledons</taxon>
        <taxon>Gunneridae</taxon>
        <taxon>Pentapetalae</taxon>
        <taxon>asterids</taxon>
        <taxon>lamiids</taxon>
        <taxon>Solanales</taxon>
        <taxon>Solanaceae</taxon>
        <taxon>Solanoideae</taxon>
        <taxon>Capsiceae</taxon>
        <taxon>Capsicum</taxon>
    </lineage>
</organism>
<dbReference type="Proteomes" id="UP000222542">
    <property type="component" value="Unassembled WGS sequence"/>
</dbReference>
<dbReference type="GO" id="GO:0008757">
    <property type="term" value="F:S-adenosylmethionine-dependent methyltransferase activity"/>
    <property type="evidence" value="ECO:0007669"/>
    <property type="project" value="InterPro"/>
</dbReference>
<dbReference type="InterPro" id="IPR057948">
    <property type="entry name" value="TPR_TRIP12_N"/>
</dbReference>